<dbReference type="EMBL" id="VSSQ01085856">
    <property type="protein sequence ID" value="MPN33377.1"/>
    <property type="molecule type" value="Genomic_DNA"/>
</dbReference>
<dbReference type="AlphaFoldDB" id="A0A645H2Y6"/>
<gene>
    <name evidence="2" type="ORF">SDC9_180863</name>
</gene>
<sequence>MLEFRTAEHKQESGQKRPDDIHGQRPPRKTGQSVIDGPHNPETQYRPQKTGTPGQQENFHFLPHNVRHGETADAFFFNRSHQP</sequence>
<reference evidence="2" key="1">
    <citation type="submission" date="2019-08" db="EMBL/GenBank/DDBJ databases">
        <authorList>
            <person name="Kucharzyk K."/>
            <person name="Murdoch R.W."/>
            <person name="Higgins S."/>
            <person name="Loffler F."/>
        </authorList>
    </citation>
    <scope>NUCLEOTIDE SEQUENCE</scope>
</reference>
<accession>A0A645H2Y6</accession>
<proteinExistence type="predicted"/>
<evidence type="ECO:0000256" key="1">
    <source>
        <dbReference type="SAM" id="MobiDB-lite"/>
    </source>
</evidence>
<protein>
    <submittedName>
        <fullName evidence="2">Uncharacterized protein</fullName>
    </submittedName>
</protein>
<feature type="compositionally biased region" description="Polar residues" evidence="1">
    <location>
        <begin position="41"/>
        <end position="58"/>
    </location>
</feature>
<feature type="region of interest" description="Disordered" evidence="1">
    <location>
        <begin position="1"/>
        <end position="62"/>
    </location>
</feature>
<organism evidence="2">
    <name type="scientific">bioreactor metagenome</name>
    <dbReference type="NCBI Taxonomy" id="1076179"/>
    <lineage>
        <taxon>unclassified sequences</taxon>
        <taxon>metagenomes</taxon>
        <taxon>ecological metagenomes</taxon>
    </lineage>
</organism>
<comment type="caution">
    <text evidence="2">The sequence shown here is derived from an EMBL/GenBank/DDBJ whole genome shotgun (WGS) entry which is preliminary data.</text>
</comment>
<feature type="compositionally biased region" description="Basic and acidic residues" evidence="1">
    <location>
        <begin position="1"/>
        <end position="23"/>
    </location>
</feature>
<name>A0A645H2Y6_9ZZZZ</name>
<evidence type="ECO:0000313" key="2">
    <source>
        <dbReference type="EMBL" id="MPN33377.1"/>
    </source>
</evidence>